<dbReference type="GO" id="GO:0048038">
    <property type="term" value="F:quinone binding"/>
    <property type="evidence" value="ECO:0007669"/>
    <property type="project" value="UniProtKB-KW"/>
</dbReference>
<evidence type="ECO:0000256" key="1">
    <source>
        <dbReference type="ARBA" id="ARBA00004141"/>
    </source>
</evidence>
<dbReference type="GO" id="GO:0016491">
    <property type="term" value="F:oxidoreductase activity"/>
    <property type="evidence" value="ECO:0007669"/>
    <property type="project" value="UniProtKB-KW"/>
</dbReference>
<reference evidence="13" key="1">
    <citation type="submission" date="2015-11" db="EMBL/GenBank/DDBJ databases">
        <authorList>
            <person name="Varghese N."/>
        </authorList>
    </citation>
    <scope>NUCLEOTIDE SEQUENCE [LARGE SCALE GENOMIC DNA]</scope>
</reference>
<evidence type="ECO:0000256" key="4">
    <source>
        <dbReference type="ARBA" id="ARBA00022719"/>
    </source>
</evidence>
<feature type="transmembrane region" description="Helical" evidence="10">
    <location>
        <begin position="6"/>
        <end position="28"/>
    </location>
</feature>
<protein>
    <submittedName>
        <fullName evidence="12">Vitamin K epoxide reductase family protein</fullName>
    </submittedName>
</protein>
<evidence type="ECO:0000256" key="10">
    <source>
        <dbReference type="SAM" id="Phobius"/>
    </source>
</evidence>
<evidence type="ECO:0000256" key="9">
    <source>
        <dbReference type="ARBA" id="ARBA00023284"/>
    </source>
</evidence>
<dbReference type="Pfam" id="PF07884">
    <property type="entry name" value="VKOR"/>
    <property type="match status" value="1"/>
</dbReference>
<keyword evidence="8" id="KW-1015">Disulfide bond</keyword>
<dbReference type="OrthoDB" id="9798207at2"/>
<evidence type="ECO:0000313" key="13">
    <source>
        <dbReference type="Proteomes" id="UP000320623"/>
    </source>
</evidence>
<dbReference type="InterPro" id="IPR038354">
    <property type="entry name" value="VKOR_sf"/>
</dbReference>
<keyword evidence="4" id="KW-0874">Quinone</keyword>
<dbReference type="EMBL" id="FAOO01000003">
    <property type="protein sequence ID" value="CUU02702.1"/>
    <property type="molecule type" value="Genomic_DNA"/>
</dbReference>
<keyword evidence="5 10" id="KW-1133">Transmembrane helix</keyword>
<evidence type="ECO:0000256" key="5">
    <source>
        <dbReference type="ARBA" id="ARBA00022989"/>
    </source>
</evidence>
<proteinExistence type="inferred from homology"/>
<keyword evidence="7 10" id="KW-0472">Membrane</keyword>
<dbReference type="Proteomes" id="UP000320623">
    <property type="component" value="Unassembled WGS sequence"/>
</dbReference>
<evidence type="ECO:0000259" key="11">
    <source>
        <dbReference type="SMART" id="SM00756"/>
    </source>
</evidence>
<keyword evidence="6" id="KW-0560">Oxidoreductase</keyword>
<dbReference type="AlphaFoldDB" id="A0A0S4MUL5"/>
<dbReference type="InterPro" id="IPR012932">
    <property type="entry name" value="VKOR"/>
</dbReference>
<gene>
    <name evidence="12" type="ORF">JGI1_00561</name>
</gene>
<keyword evidence="9" id="KW-0676">Redox-active center</keyword>
<accession>A0A0S4MUL5</accession>
<dbReference type="GO" id="GO:0016020">
    <property type="term" value="C:membrane"/>
    <property type="evidence" value="ECO:0007669"/>
    <property type="project" value="UniProtKB-SubCell"/>
</dbReference>
<evidence type="ECO:0000256" key="8">
    <source>
        <dbReference type="ARBA" id="ARBA00023157"/>
    </source>
</evidence>
<dbReference type="STRING" id="1643428.GCA_001442855_00546"/>
<dbReference type="Gene3D" id="1.20.1440.130">
    <property type="entry name" value="VKOR domain"/>
    <property type="match status" value="1"/>
</dbReference>
<comment type="similarity">
    <text evidence="2">Belongs to the VKOR family.</text>
</comment>
<keyword evidence="13" id="KW-1185">Reference proteome</keyword>
<evidence type="ECO:0000256" key="6">
    <source>
        <dbReference type="ARBA" id="ARBA00023002"/>
    </source>
</evidence>
<feature type="transmembrane region" description="Helical" evidence="10">
    <location>
        <begin position="58"/>
        <end position="79"/>
    </location>
</feature>
<dbReference type="RefSeq" id="WP_140944354.1">
    <property type="nucleotide sequence ID" value="NZ_FAOO01000003.1"/>
</dbReference>
<feature type="transmembrane region" description="Helical" evidence="10">
    <location>
        <begin position="85"/>
        <end position="109"/>
    </location>
</feature>
<feature type="transmembrane region" description="Helical" evidence="10">
    <location>
        <begin position="116"/>
        <end position="135"/>
    </location>
</feature>
<name>A0A0S4MUL5_9BACT</name>
<comment type="subcellular location">
    <subcellularLocation>
        <location evidence="1">Membrane</location>
        <topology evidence="1">Multi-pass membrane protein</topology>
    </subcellularLocation>
</comment>
<dbReference type="SMART" id="SM00756">
    <property type="entry name" value="VKc"/>
    <property type="match status" value="1"/>
</dbReference>
<organism evidence="12 13">
    <name type="scientific">Candidatus Thermokryptus mobilis</name>
    <dbReference type="NCBI Taxonomy" id="1643428"/>
    <lineage>
        <taxon>Bacteria</taxon>
        <taxon>Pseudomonadati</taxon>
        <taxon>Candidatus Kryptoniota</taxon>
        <taxon>Candidatus Thermokryptus</taxon>
    </lineage>
</organism>
<sequence length="140" mass="16337">MWVEITILLLVTIGFYISLYFTLVYFGFINPQRFPIPDICKLSENTCQKIIYTRYAHLLGLPNFIYGIFYYVASFILVISDPNGYIKIAFILIAWFVVCFGVYLIYVLIRVLKVNCVLCFISHGLNFLLAISFTIREFLQ</sequence>
<keyword evidence="3 10" id="KW-0812">Transmembrane</keyword>
<evidence type="ECO:0000256" key="2">
    <source>
        <dbReference type="ARBA" id="ARBA00006214"/>
    </source>
</evidence>
<evidence type="ECO:0000313" key="12">
    <source>
        <dbReference type="EMBL" id="CUU02702.1"/>
    </source>
</evidence>
<feature type="domain" description="Vitamin K epoxide reductase" evidence="11">
    <location>
        <begin position="2"/>
        <end position="137"/>
    </location>
</feature>
<evidence type="ECO:0000256" key="3">
    <source>
        <dbReference type="ARBA" id="ARBA00022692"/>
    </source>
</evidence>
<evidence type="ECO:0000256" key="7">
    <source>
        <dbReference type="ARBA" id="ARBA00023136"/>
    </source>
</evidence>